<feature type="region of interest" description="Disordered" evidence="1">
    <location>
        <begin position="62"/>
        <end position="107"/>
    </location>
</feature>
<accession>A0A0R3WR58</accession>
<sequence>MARRSDKVDGQPKCNEASEPALGAAADPSSPSLRRRGQLSLWVQVAAIRLSHASCQQLCLPPTSLPKSHKYRFSPSPVPQSKKRLLPSGSSNCREAREAGDAVKEYV</sequence>
<dbReference type="STRING" id="6205.A0A0R3WR58"/>
<dbReference type="WBParaSite" id="TTAC_0000324801-mRNA-1">
    <property type="protein sequence ID" value="TTAC_0000324801-mRNA-1"/>
    <property type="gene ID" value="TTAC_0000324801"/>
</dbReference>
<feature type="region of interest" description="Disordered" evidence="1">
    <location>
        <begin position="1"/>
        <end position="33"/>
    </location>
</feature>
<gene>
    <name evidence="2" type="ORF">TTAC_LOCUS3233</name>
</gene>
<keyword evidence="3" id="KW-1185">Reference proteome</keyword>
<organism evidence="4">
    <name type="scientific">Hydatigena taeniaeformis</name>
    <name type="common">Feline tapeworm</name>
    <name type="synonym">Taenia taeniaeformis</name>
    <dbReference type="NCBI Taxonomy" id="6205"/>
    <lineage>
        <taxon>Eukaryota</taxon>
        <taxon>Metazoa</taxon>
        <taxon>Spiralia</taxon>
        <taxon>Lophotrochozoa</taxon>
        <taxon>Platyhelminthes</taxon>
        <taxon>Cestoda</taxon>
        <taxon>Eucestoda</taxon>
        <taxon>Cyclophyllidea</taxon>
        <taxon>Taeniidae</taxon>
        <taxon>Hydatigera</taxon>
    </lineage>
</organism>
<proteinExistence type="predicted"/>
<dbReference type="Proteomes" id="UP000274429">
    <property type="component" value="Unassembled WGS sequence"/>
</dbReference>
<evidence type="ECO:0000313" key="2">
    <source>
        <dbReference type="EMBL" id="VDM22209.1"/>
    </source>
</evidence>
<name>A0A0R3WR58_HYDTA</name>
<evidence type="ECO:0000256" key="1">
    <source>
        <dbReference type="SAM" id="MobiDB-lite"/>
    </source>
</evidence>
<evidence type="ECO:0000313" key="3">
    <source>
        <dbReference type="Proteomes" id="UP000274429"/>
    </source>
</evidence>
<feature type="compositionally biased region" description="Basic and acidic residues" evidence="1">
    <location>
        <begin position="94"/>
        <end position="107"/>
    </location>
</feature>
<reference evidence="4" key="1">
    <citation type="submission" date="2017-02" db="UniProtKB">
        <authorList>
            <consortium name="WormBaseParasite"/>
        </authorList>
    </citation>
    <scope>IDENTIFICATION</scope>
</reference>
<feature type="compositionally biased region" description="Basic and acidic residues" evidence="1">
    <location>
        <begin position="1"/>
        <end position="10"/>
    </location>
</feature>
<reference evidence="2 3" key="2">
    <citation type="submission" date="2018-11" db="EMBL/GenBank/DDBJ databases">
        <authorList>
            <consortium name="Pathogen Informatics"/>
        </authorList>
    </citation>
    <scope>NUCLEOTIDE SEQUENCE [LARGE SCALE GENOMIC DNA]</scope>
</reference>
<evidence type="ECO:0000313" key="4">
    <source>
        <dbReference type="WBParaSite" id="TTAC_0000324801-mRNA-1"/>
    </source>
</evidence>
<dbReference type="AlphaFoldDB" id="A0A0R3WR58"/>
<dbReference type="EMBL" id="UYWX01002101">
    <property type="protein sequence ID" value="VDM22209.1"/>
    <property type="molecule type" value="Genomic_DNA"/>
</dbReference>
<protein>
    <submittedName>
        <fullName evidence="2 4">Uncharacterized protein</fullName>
    </submittedName>
</protein>